<dbReference type="SUPFAM" id="SSF46548">
    <property type="entry name" value="alpha-helical ferredoxin"/>
    <property type="match status" value="1"/>
</dbReference>
<feature type="domain" description="4Fe-4S ferredoxin-type" evidence="9">
    <location>
        <begin position="99"/>
        <end position="130"/>
    </location>
</feature>
<dbReference type="PRINTS" id="PR00419">
    <property type="entry name" value="ADXRDTASE"/>
</dbReference>
<dbReference type="PROSITE" id="PS00198">
    <property type="entry name" value="4FE4S_FER_1"/>
    <property type="match status" value="2"/>
</dbReference>
<dbReference type="Gene3D" id="1.10.1060.10">
    <property type="entry name" value="Alpha-helical ferredoxin"/>
    <property type="match status" value="1"/>
</dbReference>
<dbReference type="InterPro" id="IPR036188">
    <property type="entry name" value="FAD/NAD-bd_sf"/>
</dbReference>
<evidence type="ECO:0000313" key="10">
    <source>
        <dbReference type="EMBL" id="SDU07604.1"/>
    </source>
</evidence>
<evidence type="ECO:0000313" key="11">
    <source>
        <dbReference type="Proteomes" id="UP000199608"/>
    </source>
</evidence>
<dbReference type="InterPro" id="IPR017900">
    <property type="entry name" value="4Fe4S_Fe_S_CS"/>
</dbReference>
<dbReference type="InterPro" id="IPR017896">
    <property type="entry name" value="4Fe4S_Fe-S-bd"/>
</dbReference>
<evidence type="ECO:0000256" key="1">
    <source>
        <dbReference type="ARBA" id="ARBA00001974"/>
    </source>
</evidence>
<dbReference type="InterPro" id="IPR023753">
    <property type="entry name" value="FAD/NAD-binding_dom"/>
</dbReference>
<organism evidence="10 11">
    <name type="scientific">Desulfobacula phenolica</name>
    <dbReference type="NCBI Taxonomy" id="90732"/>
    <lineage>
        <taxon>Bacteria</taxon>
        <taxon>Pseudomonadati</taxon>
        <taxon>Thermodesulfobacteriota</taxon>
        <taxon>Desulfobacteria</taxon>
        <taxon>Desulfobacterales</taxon>
        <taxon>Desulfobacteraceae</taxon>
        <taxon>Desulfobacula</taxon>
    </lineage>
</organism>
<evidence type="ECO:0000256" key="5">
    <source>
        <dbReference type="ARBA" id="ARBA00022827"/>
    </source>
</evidence>
<comment type="cofactor">
    <cofactor evidence="1">
        <name>FAD</name>
        <dbReference type="ChEBI" id="CHEBI:57692"/>
    </cofactor>
</comment>
<dbReference type="Gene3D" id="3.30.70.20">
    <property type="match status" value="1"/>
</dbReference>
<dbReference type="Gene3D" id="3.40.50.720">
    <property type="entry name" value="NAD(P)-binding Rossmann-like Domain"/>
    <property type="match status" value="1"/>
</dbReference>
<reference evidence="11" key="1">
    <citation type="submission" date="2016-10" db="EMBL/GenBank/DDBJ databases">
        <authorList>
            <person name="Varghese N."/>
            <person name="Submissions S."/>
        </authorList>
    </citation>
    <scope>NUCLEOTIDE SEQUENCE [LARGE SCALE GENOMIC DNA]</scope>
    <source>
        <strain evidence="11">DSM 3384</strain>
    </source>
</reference>
<keyword evidence="4" id="KW-0479">Metal-binding</keyword>
<keyword evidence="5" id="KW-0285">Flavoprotein</keyword>
<protein>
    <submittedName>
        <fullName evidence="10">Putative selenate reductase, YgfK subunit</fullName>
    </submittedName>
</protein>
<evidence type="ECO:0000256" key="2">
    <source>
        <dbReference type="ARBA" id="ARBA00006561"/>
    </source>
</evidence>
<dbReference type="EMBL" id="FNLL01000004">
    <property type="protein sequence ID" value="SDU07604.1"/>
    <property type="molecule type" value="Genomic_DNA"/>
</dbReference>
<evidence type="ECO:0000259" key="9">
    <source>
        <dbReference type="PROSITE" id="PS51379"/>
    </source>
</evidence>
<dbReference type="RefSeq" id="WP_092232569.1">
    <property type="nucleotide sequence ID" value="NZ_FNLL01000004.1"/>
</dbReference>
<keyword evidence="3" id="KW-0004">4Fe-4S</keyword>
<evidence type="ECO:0000256" key="8">
    <source>
        <dbReference type="ARBA" id="ARBA00023014"/>
    </source>
</evidence>
<dbReference type="InterPro" id="IPR039650">
    <property type="entry name" value="HdrA-like"/>
</dbReference>
<dbReference type="Pfam" id="PF07992">
    <property type="entry name" value="Pyr_redox_2"/>
    <property type="match status" value="3"/>
</dbReference>
<dbReference type="SUPFAM" id="SSF51971">
    <property type="entry name" value="Nucleotide-binding domain"/>
    <property type="match status" value="2"/>
</dbReference>
<evidence type="ECO:0000256" key="4">
    <source>
        <dbReference type="ARBA" id="ARBA00022723"/>
    </source>
</evidence>
<evidence type="ECO:0000256" key="3">
    <source>
        <dbReference type="ARBA" id="ARBA00022485"/>
    </source>
</evidence>
<sequence>MAEKGRGSVMVVGAGIAGIQASLDLADSGYFVYLADKNTAIGGTMAQLDKTFPTNDCSMCIISPKLVEAGRHLNIKLLTMTEIEGVTGVEGDFTITLKEKPRFIDLEKCTACGECSAVCPVELPSRFDEELGNRKAAFKLYPQAMPSGYAIEKKDKAPCRLTCPAGLNVQGYVQMVKQGKYRESLEIIMEQLPLPGVLGRICPHECEDACRRCQVDEPVAIRDLKRLAADSFDPRDVKIECALRIGKKVAVIGSGPAGLSAGYHLARKGVDVTIFEALPEAGGMLRVGIPDHRLPREVLDKDIEVVTNLGVDIKFNVCLGRDFTVDSLMADGFDAVFLGLGAHKGIALGIPGEGFDGVRQGVDFLRELNLSGKTRVGKQVAIVGGGNVAIDVARSAVRLGAKEVTILYRRTRKEMPAWEEEIRAAEEEGVDIVYLAAPQKLMEENGKLAAVRVIKMELGEPDASGRRRPIPVPGSEYDIEIDQLICAIGQRPDLTALEDMAGVNITKWDTTRVNPLTLATDREGVFAGGDLQTGPSVAIAAVAAGMEAAESIFRYLQGLDMEEGRQLPVVENPKFQPIAEDMKTENRYKMPELALEDRAGNFNEVELGLGEAEGRKEAARCLNCGYCSECMQCVDACLANAVDHSMTGRTHTINVGAVILSPGFTPFEPTQMTSYCYGHSPNVMTSLEFERILSASGPYDGHLVRPSDNEEPRKIAWLQCVGSRDINKGDHSYCSGVCCMYANKQAVIAKEHSGKNLDTAIFFMDMRTHGKEFDKYNMRAQDDSGVRFIRSRIHSVFPEPGDFYRIVYSSEAGHMVEEIFDMVVLSIGLSPNKDAQRLADKMGIELNHHGFARTDNLSPVCTSKKGIYVCGTFQEPKDIPACVMEASAAAASASMALQDARWSQTRTKELPPESDFSGQAPRIGVFVCNCGINIGGIADVPAVRDYAAKLPHVVHVEDNLFTCSQDSQDHMKQVIQEHDLNRVVVASCSPRTHEPLFQETIRDAGLNKYLFEMANIRDQNTWVHMNDPDKATQKAKDLVRMAVAKAAFVEPLHQVALEIKKSLLVVGGGVAGMEAALCAAGQGVDVHLVEKTAVLGGVARNLNATWKGENIPDYLESLIAKTHASEAIHLYLDSQIASFTGSMGNFITIVKNNETGQQSSIEHGAAVLATGGKEYKPHEYLYGEHPDVLTHLDMDAALREKDSRIEKAKSVVFIQCVGSRNEQNPYCSKVCCTHSLKSAIALKEMDRRKKVYVIYRDLRSYGFREDLYQTARGLGILFIRYDLEKMPVLRENANKLLELSVIDHILQMPVTIHPDLVVLASGVVPGNNKKLFEKLKVPTNAEGFLVEAHAKLRPVDFASDGLFVAGLAHYPKPVEESIAQARAAVARAMTILSRDSLMVGGVVARVTPEKCAVCLTCVRTCPYGIPYIHEDGYAQIDASECHGCGACVAECPGKAIRLDHFTDQQIMAKTDALFEDA</sequence>
<dbReference type="SUPFAM" id="SSF51905">
    <property type="entry name" value="FAD/NAD(P)-binding domain"/>
    <property type="match status" value="2"/>
</dbReference>
<feature type="domain" description="4Fe-4S ferredoxin-type" evidence="9">
    <location>
        <begin position="1402"/>
        <end position="1431"/>
    </location>
</feature>
<keyword evidence="6" id="KW-0560">Oxidoreductase</keyword>
<dbReference type="Gene3D" id="3.50.50.60">
    <property type="entry name" value="FAD/NAD(P)-binding domain"/>
    <property type="match status" value="4"/>
</dbReference>
<dbReference type="Pfam" id="PF13237">
    <property type="entry name" value="Fer4_10"/>
    <property type="match status" value="1"/>
</dbReference>
<dbReference type="InterPro" id="IPR009051">
    <property type="entry name" value="Helical_ferredxn"/>
</dbReference>
<dbReference type="PANTHER" id="PTHR43498">
    <property type="entry name" value="FERREDOXIN:COB-COM HETERODISULFIDE REDUCTASE SUBUNIT A"/>
    <property type="match status" value="1"/>
</dbReference>
<dbReference type="Pfam" id="PF14691">
    <property type="entry name" value="Fer4_20"/>
    <property type="match status" value="1"/>
</dbReference>
<dbReference type="Proteomes" id="UP000199608">
    <property type="component" value="Unassembled WGS sequence"/>
</dbReference>
<keyword evidence="11" id="KW-1185">Reference proteome</keyword>
<keyword evidence="8" id="KW-0411">Iron-sulfur</keyword>
<name>A0A1H2FJQ6_9BACT</name>
<evidence type="ECO:0000256" key="7">
    <source>
        <dbReference type="ARBA" id="ARBA00023004"/>
    </source>
</evidence>
<dbReference type="SUPFAM" id="SSF54862">
    <property type="entry name" value="4Fe-4S ferredoxins"/>
    <property type="match status" value="1"/>
</dbReference>
<keyword evidence="7" id="KW-0408">Iron</keyword>
<dbReference type="Pfam" id="PF00037">
    <property type="entry name" value="Fer4"/>
    <property type="match status" value="1"/>
</dbReference>
<dbReference type="GO" id="GO:0016491">
    <property type="term" value="F:oxidoreductase activity"/>
    <property type="evidence" value="ECO:0007669"/>
    <property type="project" value="UniProtKB-KW"/>
</dbReference>
<feature type="domain" description="4Fe-4S ferredoxin-type" evidence="9">
    <location>
        <begin position="1432"/>
        <end position="1461"/>
    </location>
</feature>
<comment type="similarity">
    <text evidence="2">Belongs to the HdrA family.</text>
</comment>
<dbReference type="GO" id="GO:0046872">
    <property type="term" value="F:metal ion binding"/>
    <property type="evidence" value="ECO:0007669"/>
    <property type="project" value="UniProtKB-KW"/>
</dbReference>
<accession>A0A1H2FJQ6</accession>
<keyword evidence="5" id="KW-0274">FAD</keyword>
<gene>
    <name evidence="10" type="ORF">SAMN04487931_104199</name>
</gene>
<evidence type="ECO:0000256" key="6">
    <source>
        <dbReference type="ARBA" id="ARBA00023002"/>
    </source>
</evidence>
<proteinExistence type="inferred from homology"/>
<dbReference type="InterPro" id="IPR028261">
    <property type="entry name" value="DPD_II"/>
</dbReference>
<dbReference type="NCBIfam" id="NF009410">
    <property type="entry name" value="PRK12771.1"/>
    <property type="match status" value="1"/>
</dbReference>
<dbReference type="PANTHER" id="PTHR43498:SF1">
    <property type="entry name" value="COB--COM HETERODISULFIDE REDUCTASE IRON-SULFUR SUBUNIT A"/>
    <property type="match status" value="1"/>
</dbReference>
<dbReference type="GO" id="GO:0051539">
    <property type="term" value="F:4 iron, 4 sulfur cluster binding"/>
    <property type="evidence" value="ECO:0007669"/>
    <property type="project" value="UniProtKB-KW"/>
</dbReference>
<dbReference type="PROSITE" id="PS51379">
    <property type="entry name" value="4FE4S_FER_2"/>
    <property type="match status" value="3"/>
</dbReference>